<comment type="subcellular location">
    <subcellularLocation>
        <location evidence="1 13">Cytoplasm</location>
    </subcellularLocation>
</comment>
<keyword evidence="3 13" id="KW-0540">Nuclease</keyword>
<evidence type="ECO:0000256" key="8">
    <source>
        <dbReference type="ARBA" id="ARBA00022842"/>
    </source>
</evidence>
<name>A0A449AV73_9BACT</name>
<protein>
    <recommendedName>
        <fullName evidence="12 13">Holliday junction resolvase RecU</fullName>
        <ecNumber evidence="13">3.1.21.10</ecNumber>
    </recommendedName>
    <alternativeName>
        <fullName evidence="13">Recombination protein U homolog</fullName>
    </alternativeName>
</protein>
<keyword evidence="8 13" id="KW-0460">Magnesium</keyword>
<evidence type="ECO:0000256" key="7">
    <source>
        <dbReference type="ARBA" id="ARBA00022801"/>
    </source>
</evidence>
<keyword evidence="5 13" id="KW-0255">Endonuclease</keyword>
<comment type="function">
    <text evidence="13">Endonuclease that resolves Holliday junction intermediates in genetic recombination. Cleaves mobile four-strand junctions by introducing symmetrical nicks in paired strands. Promotes annealing of linear ssDNA with homologous dsDNA. Required for DNA repair, homologous recombination and chromosome segregation.</text>
</comment>
<dbReference type="GO" id="GO:0006281">
    <property type="term" value="P:DNA repair"/>
    <property type="evidence" value="ECO:0007669"/>
    <property type="project" value="UniProtKB-UniRule"/>
</dbReference>
<dbReference type="EC" id="3.1.21.10" evidence="13"/>
<dbReference type="EMBL" id="LR215024">
    <property type="protein sequence ID" value="VEU70372.1"/>
    <property type="molecule type" value="Genomic_DNA"/>
</dbReference>
<feature type="binding site" evidence="13">
    <location>
        <position position="60"/>
    </location>
    <ligand>
        <name>Mg(2+)</name>
        <dbReference type="ChEBI" id="CHEBI:18420"/>
    </ligand>
</feature>
<evidence type="ECO:0000256" key="5">
    <source>
        <dbReference type="ARBA" id="ARBA00022759"/>
    </source>
</evidence>
<comment type="cofactor">
    <cofactor evidence="13">
        <name>Mg(2+)</name>
        <dbReference type="ChEBI" id="CHEBI:18420"/>
    </cofactor>
    <text evidence="13">Binds 1 Mg(2+) ion per subunit.</text>
</comment>
<sequence length="161" mass="18921">MRKSKNKGMFLENIINNSIKYYWENKIAFIEKKETPIKFYKVTENKGNKQIEGKLFSKSTVDYIGMYQGKFICFEAKSSENDRFSYKNIKKHQINYLNIIEENGGLAYFIFYFASKDIFLLTKASLIKKHMSNHSSIKLEELVLISVILDLEFPGIINIFK</sequence>
<evidence type="ECO:0000256" key="12">
    <source>
        <dbReference type="ARBA" id="ARBA00029523"/>
    </source>
</evidence>
<keyword evidence="9 13" id="KW-0233">DNA recombination</keyword>
<reference evidence="14 15" key="1">
    <citation type="submission" date="2019-01" db="EMBL/GenBank/DDBJ databases">
        <authorList>
            <consortium name="Pathogen Informatics"/>
        </authorList>
    </citation>
    <scope>NUCLEOTIDE SEQUENCE [LARGE SCALE GENOMIC DNA]</scope>
    <source>
        <strain evidence="14 15">NCTC10194</strain>
    </source>
</reference>
<evidence type="ECO:0000313" key="15">
    <source>
        <dbReference type="Proteomes" id="UP000290815"/>
    </source>
</evidence>
<evidence type="ECO:0000256" key="6">
    <source>
        <dbReference type="ARBA" id="ARBA00022763"/>
    </source>
</evidence>
<dbReference type="Pfam" id="PF03838">
    <property type="entry name" value="RecU"/>
    <property type="match status" value="1"/>
</dbReference>
<dbReference type="GO" id="GO:0000287">
    <property type="term" value="F:magnesium ion binding"/>
    <property type="evidence" value="ECO:0007669"/>
    <property type="project" value="UniProtKB-UniRule"/>
</dbReference>
<accession>A0A449AV73</accession>
<keyword evidence="15" id="KW-1185">Reference proteome</keyword>
<evidence type="ECO:0000256" key="13">
    <source>
        <dbReference type="HAMAP-Rule" id="MF_00130"/>
    </source>
</evidence>
<keyword evidence="4 13" id="KW-0479">Metal-binding</keyword>
<feature type="binding site" evidence="13">
    <location>
        <position position="93"/>
    </location>
    <ligand>
        <name>Mg(2+)</name>
        <dbReference type="ChEBI" id="CHEBI:18420"/>
    </ligand>
</feature>
<comment type="catalytic activity">
    <reaction evidence="13">
        <text>Endonucleolytic cleavage at a junction such as a reciprocal single-stranded crossover between two homologous DNA duplexes (Holliday junction).</text>
        <dbReference type="EC" id="3.1.21.10"/>
    </reaction>
</comment>
<feature type="binding site" evidence="13">
    <location>
        <position position="75"/>
    </location>
    <ligand>
        <name>Mg(2+)</name>
        <dbReference type="ChEBI" id="CHEBI:18420"/>
    </ligand>
</feature>
<keyword evidence="2 13" id="KW-0963">Cytoplasm</keyword>
<dbReference type="GO" id="GO:0006310">
    <property type="term" value="P:DNA recombination"/>
    <property type="evidence" value="ECO:0007669"/>
    <property type="project" value="UniProtKB-UniRule"/>
</dbReference>
<gene>
    <name evidence="14" type="primary">prfA2</name>
    <name evidence="13" type="synonym">recU</name>
    <name evidence="14" type="ORF">NCTC10194_00383</name>
</gene>
<dbReference type="InterPro" id="IPR011335">
    <property type="entry name" value="Restrct_endonuc-II-like"/>
</dbReference>
<evidence type="ECO:0000256" key="2">
    <source>
        <dbReference type="ARBA" id="ARBA00022490"/>
    </source>
</evidence>
<dbReference type="AlphaFoldDB" id="A0A449AV73"/>
<dbReference type="InterPro" id="IPR011856">
    <property type="entry name" value="tRNA_endonuc-like_dom_sf"/>
</dbReference>
<evidence type="ECO:0000256" key="3">
    <source>
        <dbReference type="ARBA" id="ARBA00022722"/>
    </source>
</evidence>
<dbReference type="InterPro" id="IPR004612">
    <property type="entry name" value="Resolv_RecU"/>
</dbReference>
<feature type="site" description="Transition state stabilizer" evidence="13">
    <location>
        <position position="77"/>
    </location>
</feature>
<evidence type="ECO:0000256" key="1">
    <source>
        <dbReference type="ARBA" id="ARBA00004496"/>
    </source>
</evidence>
<dbReference type="HAMAP" id="MF_00130">
    <property type="entry name" value="RecU"/>
    <property type="match status" value="1"/>
</dbReference>
<evidence type="ECO:0000256" key="4">
    <source>
        <dbReference type="ARBA" id="ARBA00022723"/>
    </source>
</evidence>
<keyword evidence="7 13" id="KW-0378">Hydrolase</keyword>
<comment type="similarity">
    <text evidence="11 13">Belongs to the RecU family.</text>
</comment>
<proteinExistence type="inferred from homology"/>
<dbReference type="GO" id="GO:0005737">
    <property type="term" value="C:cytoplasm"/>
    <property type="evidence" value="ECO:0007669"/>
    <property type="project" value="UniProtKB-SubCell"/>
</dbReference>
<feature type="binding site" evidence="13">
    <location>
        <position position="62"/>
    </location>
    <ligand>
        <name>Mg(2+)</name>
        <dbReference type="ChEBI" id="CHEBI:18420"/>
    </ligand>
</feature>
<dbReference type="KEGG" id="mgly:NCTC10194_00383"/>
<dbReference type="Proteomes" id="UP000290815">
    <property type="component" value="Chromosome"/>
</dbReference>
<keyword evidence="6 13" id="KW-0227">DNA damage</keyword>
<dbReference type="Gene3D" id="3.40.1350.10">
    <property type="match status" value="1"/>
</dbReference>
<dbReference type="NCBIfam" id="NF002581">
    <property type="entry name" value="PRK02234.1-2"/>
    <property type="match status" value="1"/>
</dbReference>
<evidence type="ECO:0000256" key="10">
    <source>
        <dbReference type="ARBA" id="ARBA00023204"/>
    </source>
</evidence>
<dbReference type="GO" id="GO:0007059">
    <property type="term" value="P:chromosome segregation"/>
    <property type="evidence" value="ECO:0007669"/>
    <property type="project" value="UniProtKB-UniRule"/>
</dbReference>
<dbReference type="SUPFAM" id="SSF52980">
    <property type="entry name" value="Restriction endonuclease-like"/>
    <property type="match status" value="1"/>
</dbReference>
<evidence type="ECO:0000313" key="14">
    <source>
        <dbReference type="EMBL" id="VEU70372.1"/>
    </source>
</evidence>
<organism evidence="14 15">
    <name type="scientific">Mycoplasmopsis glycophila</name>
    <dbReference type="NCBI Taxonomy" id="171285"/>
    <lineage>
        <taxon>Bacteria</taxon>
        <taxon>Bacillati</taxon>
        <taxon>Mycoplasmatota</taxon>
        <taxon>Mycoplasmoidales</taxon>
        <taxon>Metamycoplasmataceae</taxon>
        <taxon>Mycoplasmopsis</taxon>
    </lineage>
</organism>
<keyword evidence="10 13" id="KW-0234">DNA repair</keyword>
<dbReference type="GO" id="GO:0008821">
    <property type="term" value="F:crossover junction DNA endonuclease activity"/>
    <property type="evidence" value="ECO:0007669"/>
    <property type="project" value="UniProtKB-EC"/>
</dbReference>
<dbReference type="GO" id="GO:0003676">
    <property type="term" value="F:nucleic acid binding"/>
    <property type="evidence" value="ECO:0007669"/>
    <property type="project" value="InterPro"/>
</dbReference>
<evidence type="ECO:0000256" key="9">
    <source>
        <dbReference type="ARBA" id="ARBA00023172"/>
    </source>
</evidence>
<dbReference type="RefSeq" id="WP_044888864.1">
    <property type="nucleotide sequence ID" value="NZ_LR215024.1"/>
</dbReference>
<evidence type="ECO:0000256" key="11">
    <source>
        <dbReference type="ARBA" id="ARBA00023447"/>
    </source>
</evidence>